<protein>
    <submittedName>
        <fullName evidence="1">Uncharacterized protein</fullName>
    </submittedName>
</protein>
<evidence type="ECO:0000313" key="1">
    <source>
        <dbReference type="EMBL" id="TFK60763.1"/>
    </source>
</evidence>
<name>A0ACD3A506_9AGAR</name>
<dbReference type="EMBL" id="ML208734">
    <property type="protein sequence ID" value="TFK60763.1"/>
    <property type="molecule type" value="Genomic_DNA"/>
</dbReference>
<gene>
    <name evidence="1" type="ORF">BDN72DRAFT_751731</name>
</gene>
<feature type="non-terminal residue" evidence="1">
    <location>
        <position position="98"/>
    </location>
</feature>
<accession>A0ACD3A506</accession>
<proteinExistence type="predicted"/>
<evidence type="ECO:0000313" key="2">
    <source>
        <dbReference type="Proteomes" id="UP000308600"/>
    </source>
</evidence>
<reference evidence="1 2" key="1">
    <citation type="journal article" date="2019" name="Nat. Ecol. Evol.">
        <title>Megaphylogeny resolves global patterns of mushroom evolution.</title>
        <authorList>
            <person name="Varga T."/>
            <person name="Krizsan K."/>
            <person name="Foldi C."/>
            <person name="Dima B."/>
            <person name="Sanchez-Garcia M."/>
            <person name="Sanchez-Ramirez S."/>
            <person name="Szollosi G.J."/>
            <person name="Szarkandi J.G."/>
            <person name="Papp V."/>
            <person name="Albert L."/>
            <person name="Andreopoulos W."/>
            <person name="Angelini C."/>
            <person name="Antonin V."/>
            <person name="Barry K.W."/>
            <person name="Bougher N.L."/>
            <person name="Buchanan P."/>
            <person name="Buyck B."/>
            <person name="Bense V."/>
            <person name="Catcheside P."/>
            <person name="Chovatia M."/>
            <person name="Cooper J."/>
            <person name="Damon W."/>
            <person name="Desjardin D."/>
            <person name="Finy P."/>
            <person name="Geml J."/>
            <person name="Haridas S."/>
            <person name="Hughes K."/>
            <person name="Justo A."/>
            <person name="Karasinski D."/>
            <person name="Kautmanova I."/>
            <person name="Kiss B."/>
            <person name="Kocsube S."/>
            <person name="Kotiranta H."/>
            <person name="LaButti K.M."/>
            <person name="Lechner B.E."/>
            <person name="Liimatainen K."/>
            <person name="Lipzen A."/>
            <person name="Lukacs Z."/>
            <person name="Mihaltcheva S."/>
            <person name="Morgado L.N."/>
            <person name="Niskanen T."/>
            <person name="Noordeloos M.E."/>
            <person name="Ohm R.A."/>
            <person name="Ortiz-Santana B."/>
            <person name="Ovrebo C."/>
            <person name="Racz N."/>
            <person name="Riley R."/>
            <person name="Savchenko A."/>
            <person name="Shiryaev A."/>
            <person name="Soop K."/>
            <person name="Spirin V."/>
            <person name="Szebenyi C."/>
            <person name="Tomsovsky M."/>
            <person name="Tulloss R.E."/>
            <person name="Uehling J."/>
            <person name="Grigoriev I.V."/>
            <person name="Vagvolgyi C."/>
            <person name="Papp T."/>
            <person name="Martin F.M."/>
            <person name="Miettinen O."/>
            <person name="Hibbett D.S."/>
            <person name="Nagy L.G."/>
        </authorList>
    </citation>
    <scope>NUCLEOTIDE SEQUENCE [LARGE SCALE GENOMIC DNA]</scope>
    <source>
        <strain evidence="1 2">NL-1719</strain>
    </source>
</reference>
<feature type="non-terminal residue" evidence="1">
    <location>
        <position position="1"/>
    </location>
</feature>
<keyword evidence="2" id="KW-1185">Reference proteome</keyword>
<dbReference type="Proteomes" id="UP000308600">
    <property type="component" value="Unassembled WGS sequence"/>
</dbReference>
<organism evidence="1 2">
    <name type="scientific">Pluteus cervinus</name>
    <dbReference type="NCBI Taxonomy" id="181527"/>
    <lineage>
        <taxon>Eukaryota</taxon>
        <taxon>Fungi</taxon>
        <taxon>Dikarya</taxon>
        <taxon>Basidiomycota</taxon>
        <taxon>Agaricomycotina</taxon>
        <taxon>Agaricomycetes</taxon>
        <taxon>Agaricomycetidae</taxon>
        <taxon>Agaricales</taxon>
        <taxon>Pluteineae</taxon>
        <taxon>Pluteaceae</taxon>
        <taxon>Pluteus</taxon>
    </lineage>
</organism>
<sequence>TSFDTEIVAIAAALDYGVTCGVNIIRIFTDNSGAITRALDPSIHPSQMVSIRACVTARRFLKEDPARRIEFWWCPAHKNIWPNEVADQHAKAACGEHD</sequence>